<evidence type="ECO:0000256" key="5">
    <source>
        <dbReference type="ARBA" id="ARBA00022989"/>
    </source>
</evidence>
<dbReference type="SUPFAM" id="SSF53448">
    <property type="entry name" value="Nucleotide-diphospho-sugar transferases"/>
    <property type="match status" value="1"/>
</dbReference>
<dbReference type="GO" id="GO:0005886">
    <property type="term" value="C:plasma membrane"/>
    <property type="evidence" value="ECO:0007669"/>
    <property type="project" value="TreeGrafter"/>
</dbReference>
<dbReference type="FunCoup" id="A0A212PZ86">
    <property type="interactions" value="397"/>
</dbReference>
<dbReference type="InParanoid" id="A0A212PZ86"/>
<keyword evidence="2" id="KW-0328">Glycosyltransferase</keyword>
<evidence type="ECO:0000259" key="8">
    <source>
        <dbReference type="Pfam" id="PF00535"/>
    </source>
</evidence>
<evidence type="ECO:0000256" key="3">
    <source>
        <dbReference type="ARBA" id="ARBA00022679"/>
    </source>
</evidence>
<dbReference type="RefSeq" id="WP_088570056.1">
    <property type="nucleotide sequence ID" value="NZ_FYEK01000003.1"/>
</dbReference>
<feature type="region of interest" description="Disordered" evidence="7">
    <location>
        <begin position="241"/>
        <end position="260"/>
    </location>
</feature>
<dbReference type="InterPro" id="IPR029044">
    <property type="entry name" value="Nucleotide-diphossugar_trans"/>
</dbReference>
<evidence type="ECO:0000256" key="2">
    <source>
        <dbReference type="ARBA" id="ARBA00022676"/>
    </source>
</evidence>
<keyword evidence="3 9" id="KW-0808">Transferase</keyword>
<proteinExistence type="predicted"/>
<organism evidence="9 10">
    <name type="scientific">Thermoflexus hugenholtzii JAD2</name>
    <dbReference type="NCBI Taxonomy" id="877466"/>
    <lineage>
        <taxon>Bacteria</taxon>
        <taxon>Bacillati</taxon>
        <taxon>Chloroflexota</taxon>
        <taxon>Thermoflexia</taxon>
        <taxon>Thermoflexales</taxon>
        <taxon>Thermoflexaceae</taxon>
        <taxon>Thermoflexus</taxon>
    </lineage>
</organism>
<keyword evidence="10" id="KW-1185">Reference proteome</keyword>
<reference evidence="10" key="1">
    <citation type="submission" date="2017-06" db="EMBL/GenBank/DDBJ databases">
        <authorList>
            <person name="Varghese N."/>
            <person name="Submissions S."/>
        </authorList>
    </citation>
    <scope>NUCLEOTIDE SEQUENCE [LARGE SCALE GENOMIC DNA]</scope>
    <source>
        <strain evidence="10">JAD2</strain>
    </source>
</reference>
<keyword evidence="4" id="KW-0812">Transmembrane</keyword>
<protein>
    <submittedName>
        <fullName evidence="9">Undecaprenyl-phosphate 4-deoxy-4-formamido-L-arabinose transferase</fullName>
    </submittedName>
</protein>
<dbReference type="Proteomes" id="UP000197025">
    <property type="component" value="Unassembled WGS sequence"/>
</dbReference>
<evidence type="ECO:0000256" key="4">
    <source>
        <dbReference type="ARBA" id="ARBA00022692"/>
    </source>
</evidence>
<evidence type="ECO:0000256" key="6">
    <source>
        <dbReference type="ARBA" id="ARBA00023136"/>
    </source>
</evidence>
<accession>A0A212PZ86</accession>
<gene>
    <name evidence="9" type="ORF">SAMN02746019_00022830</name>
</gene>
<dbReference type="Pfam" id="PF00535">
    <property type="entry name" value="Glycos_transf_2"/>
    <property type="match status" value="1"/>
</dbReference>
<evidence type="ECO:0000256" key="7">
    <source>
        <dbReference type="SAM" id="MobiDB-lite"/>
    </source>
</evidence>
<dbReference type="GO" id="GO:0016757">
    <property type="term" value="F:glycosyltransferase activity"/>
    <property type="evidence" value="ECO:0007669"/>
    <property type="project" value="UniProtKB-KW"/>
</dbReference>
<comment type="subcellular location">
    <subcellularLocation>
        <location evidence="1">Membrane</location>
        <topology evidence="1">Multi-pass membrane protein</topology>
    </subcellularLocation>
</comment>
<dbReference type="CDD" id="cd04187">
    <property type="entry name" value="DPM1_like_bac"/>
    <property type="match status" value="1"/>
</dbReference>
<dbReference type="PANTHER" id="PTHR48090:SF1">
    <property type="entry name" value="PROPHAGE BACTOPRENOL GLUCOSYL TRANSFERASE HOMOLOG"/>
    <property type="match status" value="1"/>
</dbReference>
<keyword evidence="6" id="KW-0472">Membrane</keyword>
<dbReference type="OrthoDB" id="9807778at2"/>
<dbReference type="Gene3D" id="3.90.550.10">
    <property type="entry name" value="Spore Coat Polysaccharide Biosynthesis Protein SpsA, Chain A"/>
    <property type="match status" value="1"/>
</dbReference>
<evidence type="ECO:0000313" key="10">
    <source>
        <dbReference type="Proteomes" id="UP000197025"/>
    </source>
</evidence>
<dbReference type="InterPro" id="IPR050256">
    <property type="entry name" value="Glycosyltransferase_2"/>
</dbReference>
<name>A0A212PZ86_9CHLR</name>
<evidence type="ECO:0000313" key="9">
    <source>
        <dbReference type="EMBL" id="SNB52268.1"/>
    </source>
</evidence>
<keyword evidence="5" id="KW-1133">Transmembrane helix</keyword>
<dbReference type="AlphaFoldDB" id="A0A212PZ86"/>
<dbReference type="EMBL" id="FYEK01000003">
    <property type="protein sequence ID" value="SNB52268.1"/>
    <property type="molecule type" value="Genomic_DNA"/>
</dbReference>
<dbReference type="InterPro" id="IPR001173">
    <property type="entry name" value="Glyco_trans_2-like"/>
</dbReference>
<dbReference type="PANTHER" id="PTHR48090">
    <property type="entry name" value="UNDECAPRENYL-PHOSPHATE 4-DEOXY-4-FORMAMIDO-L-ARABINOSE TRANSFERASE-RELATED"/>
    <property type="match status" value="1"/>
</dbReference>
<sequence>MEIRPEISVVIPIFRNRETLYPLYARLQSVLDGAGWSWELIAVHDACPEGSLKVLRELAANDERVRILDLPRNVGQHRAIWIGLHEVRGRYVVVMDADLQDPPEAIPLLRRTLEDSGGRCSVVFAGRRGRYEGITRLLTSWLFKRVLYLVCGVPVDAGAFCLMERRVVETLRRWDPPEPHLPTLIACAGFPACVIPVLRSPRPSGRSAYTARMRWRLGWRILRSAWALKRNPARFLRHASPPPFGPGEGIPGGCNHPDGP</sequence>
<feature type="domain" description="Glycosyltransferase 2-like" evidence="8">
    <location>
        <begin position="8"/>
        <end position="171"/>
    </location>
</feature>
<evidence type="ECO:0000256" key="1">
    <source>
        <dbReference type="ARBA" id="ARBA00004141"/>
    </source>
</evidence>